<organism evidence="2 4">
    <name type="scientific">Sphingomonas yabuuchiae</name>
    <dbReference type="NCBI Taxonomy" id="172044"/>
    <lineage>
        <taxon>Bacteria</taxon>
        <taxon>Pseudomonadati</taxon>
        <taxon>Pseudomonadota</taxon>
        <taxon>Alphaproteobacteria</taxon>
        <taxon>Sphingomonadales</taxon>
        <taxon>Sphingomonadaceae</taxon>
        <taxon>Sphingomonas</taxon>
    </lineage>
</organism>
<keyword evidence="3" id="KW-1185">Reference proteome</keyword>
<name>A0AA41DCL8_9SPHN</name>
<accession>A0AA41DCL8</accession>
<gene>
    <name evidence="1" type="ORF">GGQ89_000131</name>
    <name evidence="2" type="ORF">JYA60_15420</name>
</gene>
<dbReference type="Proteomes" id="UP000584663">
    <property type="component" value="Unassembled WGS sequence"/>
</dbReference>
<dbReference type="Proteomes" id="UP000704529">
    <property type="component" value="Unassembled WGS sequence"/>
</dbReference>
<evidence type="ECO:0000313" key="3">
    <source>
        <dbReference type="Proteomes" id="UP000584663"/>
    </source>
</evidence>
<reference evidence="1 3" key="1">
    <citation type="submission" date="2020-08" db="EMBL/GenBank/DDBJ databases">
        <title>Genomic Encyclopedia of Type Strains, Phase IV (KMG-IV): sequencing the most valuable type-strain genomes for metagenomic binning, comparative biology and taxonomic classification.</title>
        <authorList>
            <person name="Goeker M."/>
        </authorList>
    </citation>
    <scope>NUCLEOTIDE SEQUENCE [LARGE SCALE GENOMIC DNA]</scope>
    <source>
        <strain evidence="1 3">DSM 14562</strain>
    </source>
</reference>
<comment type="caution">
    <text evidence="2">The sequence shown here is derived from an EMBL/GenBank/DDBJ whole genome shotgun (WGS) entry which is preliminary data.</text>
</comment>
<evidence type="ECO:0000313" key="2">
    <source>
        <dbReference type="EMBL" id="MBN3559616.1"/>
    </source>
</evidence>
<dbReference type="EMBL" id="JAFHKU010000133">
    <property type="protein sequence ID" value="MBN3559616.1"/>
    <property type="molecule type" value="Genomic_DNA"/>
</dbReference>
<sequence length="74" mass="7764">MRAFLVLLGIVLLLAAGAMAMGWISIDQTRPAVVQAPSFRAEGPKVSVGTTQKTVEVPTVSVEKPADATQTNVQ</sequence>
<evidence type="ECO:0000313" key="4">
    <source>
        <dbReference type="Proteomes" id="UP000704529"/>
    </source>
</evidence>
<evidence type="ECO:0000313" key="1">
    <source>
        <dbReference type="EMBL" id="MBB4607943.1"/>
    </source>
</evidence>
<proteinExistence type="predicted"/>
<dbReference type="EMBL" id="JACHNX010000001">
    <property type="protein sequence ID" value="MBB4607943.1"/>
    <property type="molecule type" value="Genomic_DNA"/>
</dbReference>
<reference evidence="2" key="2">
    <citation type="submission" date="2021-01" db="EMBL/GenBank/DDBJ databases">
        <title>Genome Sequencing of Type Strains.</title>
        <authorList>
            <person name="Lemaire J.F."/>
            <person name="Inderbitzin P."/>
            <person name="Collins S.B."/>
            <person name="Wespe N."/>
            <person name="Knight-Connoni V."/>
        </authorList>
    </citation>
    <scope>NUCLEOTIDE SEQUENCE</scope>
    <source>
        <strain evidence="2">DSM 14562</strain>
    </source>
</reference>
<dbReference type="RefSeq" id="WP_184103268.1">
    <property type="nucleotide sequence ID" value="NZ_JACHNX010000001.1"/>
</dbReference>
<dbReference type="AlphaFoldDB" id="A0AA41DCL8"/>
<protein>
    <submittedName>
        <fullName evidence="2">Uncharacterized protein</fullName>
    </submittedName>
</protein>